<dbReference type="InterPro" id="IPR017972">
    <property type="entry name" value="Cyt_P450_CS"/>
</dbReference>
<dbReference type="GO" id="GO:0016705">
    <property type="term" value="F:oxidoreductase activity, acting on paired donors, with incorporation or reduction of molecular oxygen"/>
    <property type="evidence" value="ECO:0007669"/>
    <property type="project" value="InterPro"/>
</dbReference>
<dbReference type="SUPFAM" id="SSF48264">
    <property type="entry name" value="Cytochrome P450"/>
    <property type="match status" value="1"/>
</dbReference>
<dbReference type="PATRIC" id="fig|158500.4.peg.5835"/>
<dbReference type="Gene3D" id="1.10.630.10">
    <property type="entry name" value="Cytochrome P450"/>
    <property type="match status" value="1"/>
</dbReference>
<dbReference type="GO" id="GO:0005506">
    <property type="term" value="F:iron ion binding"/>
    <property type="evidence" value="ECO:0007669"/>
    <property type="project" value="InterPro"/>
</dbReference>
<protein>
    <submittedName>
        <fullName evidence="2">Cytochrome P450</fullName>
    </submittedName>
</protein>
<dbReference type="InterPro" id="IPR002397">
    <property type="entry name" value="Cyt_P450_B"/>
</dbReference>
<organism evidence="2 3">
    <name type="scientific">Novosphingobium resinovorum</name>
    <dbReference type="NCBI Taxonomy" id="158500"/>
    <lineage>
        <taxon>Bacteria</taxon>
        <taxon>Pseudomonadati</taxon>
        <taxon>Pseudomonadota</taxon>
        <taxon>Alphaproteobacteria</taxon>
        <taxon>Sphingomonadales</taxon>
        <taxon>Sphingomonadaceae</taxon>
        <taxon>Novosphingobium</taxon>
    </lineage>
</organism>
<dbReference type="Proteomes" id="UP000024329">
    <property type="component" value="Unassembled WGS sequence"/>
</dbReference>
<proteinExistence type="inferred from homology"/>
<dbReference type="PANTHER" id="PTHR46696">
    <property type="entry name" value="P450, PUTATIVE (EUROFUNG)-RELATED"/>
    <property type="match status" value="1"/>
</dbReference>
<dbReference type="InterPro" id="IPR036396">
    <property type="entry name" value="Cyt_P450_sf"/>
</dbReference>
<comment type="similarity">
    <text evidence="1">Belongs to the cytochrome P450 family.</text>
</comment>
<evidence type="ECO:0000313" key="3">
    <source>
        <dbReference type="Proteomes" id="UP000024329"/>
    </source>
</evidence>
<dbReference type="PANTHER" id="PTHR46696:SF6">
    <property type="entry name" value="P450, PUTATIVE (EUROFUNG)-RELATED"/>
    <property type="match status" value="1"/>
</dbReference>
<reference evidence="2 3" key="1">
    <citation type="submission" date="2014-03" db="EMBL/GenBank/DDBJ databases">
        <title>Whole genome sequence of Novosphingobium resinovorum KF1.</title>
        <authorList>
            <person name="Gan H.M."/>
            <person name="Gan H.Y."/>
            <person name="Chew T.H."/>
            <person name="Savka M.A."/>
        </authorList>
    </citation>
    <scope>NUCLEOTIDE SEQUENCE [LARGE SCALE GENOMIC DNA]</scope>
    <source>
        <strain evidence="2 3">KF1</strain>
    </source>
</reference>
<comment type="caution">
    <text evidence="2">The sequence shown here is derived from an EMBL/GenBank/DDBJ whole genome shotgun (WGS) entry which is preliminary data.</text>
</comment>
<evidence type="ECO:0000256" key="1">
    <source>
        <dbReference type="ARBA" id="ARBA00010617"/>
    </source>
</evidence>
<name>A0A031J0N9_9SPHN</name>
<dbReference type="PRINTS" id="PR00359">
    <property type="entry name" value="BP450"/>
</dbReference>
<evidence type="ECO:0000313" key="2">
    <source>
        <dbReference type="EMBL" id="EZP66275.1"/>
    </source>
</evidence>
<dbReference type="eggNOG" id="COG2124">
    <property type="taxonomic scope" value="Bacteria"/>
</dbReference>
<accession>A0A031J0N9</accession>
<dbReference type="GO" id="GO:0020037">
    <property type="term" value="F:heme binding"/>
    <property type="evidence" value="ECO:0007669"/>
    <property type="project" value="InterPro"/>
</dbReference>
<dbReference type="AlphaFoldDB" id="A0A031J0N9"/>
<gene>
    <name evidence="2" type="ORF">BV97_05762</name>
</gene>
<dbReference type="PROSITE" id="PS00086">
    <property type="entry name" value="CYTOCHROME_P450"/>
    <property type="match status" value="1"/>
</dbReference>
<dbReference type="GO" id="GO:0004497">
    <property type="term" value="F:monooxygenase activity"/>
    <property type="evidence" value="ECO:0007669"/>
    <property type="project" value="InterPro"/>
</dbReference>
<dbReference type="EMBL" id="JFYZ01000100">
    <property type="protein sequence ID" value="EZP66275.1"/>
    <property type="molecule type" value="Genomic_DNA"/>
</dbReference>
<sequence>MQTGMSEARPPLCIPSHVPRELVIDFNAANDVALTFDAFKRMDELRNSSPPIAYSPHNGGHWLFFREQDVHSALTDSEHFSTRLFAADFNQGAPDMIPLCLDPPEHGPWRMVVARQLTPAKMRRLEPFIRAKAEALVLPLRGRPHCDFVREVAEPMPISIFMALMGLDQDRQEEFRELALKITSPEGQDRKSETTGIATARVLAMLKELISLRRASPGDDLISSVLRETVHGQPIGDSEVLAICYVLFLGGLDTVVNAMGFGMRFLALDPELQRSARMKAVSIADLVEILLRKSAFQGQMRLVVRDCCMSGVQLRAGDIAWLMQWPASNEQDGARTGPKHFTFGGGAHLCAGMHLARLELRILYETWFEHIGGFALGLDHSPSMSGGAVMHIKRLLLDLETDRLAA</sequence>